<comment type="similarity">
    <text evidence="5">Belongs to the SAT4 family.</text>
</comment>
<dbReference type="PANTHER" id="PTHR33048:SF30">
    <property type="entry name" value="FAMILY DECARBOXYLASE, PUTATIVE (AFU_ORTHOLOGUE AFUA_7G00920)-RELATED"/>
    <property type="match status" value="1"/>
</dbReference>
<dbReference type="GO" id="GO:0016020">
    <property type="term" value="C:membrane"/>
    <property type="evidence" value="ECO:0007669"/>
    <property type="project" value="UniProtKB-SubCell"/>
</dbReference>
<feature type="compositionally biased region" description="Basic and acidic residues" evidence="6">
    <location>
        <begin position="324"/>
        <end position="338"/>
    </location>
</feature>
<evidence type="ECO:0000313" key="11">
    <source>
        <dbReference type="RefSeq" id="XP_033575927.1"/>
    </source>
</evidence>
<evidence type="ECO:0000256" key="4">
    <source>
        <dbReference type="ARBA" id="ARBA00023136"/>
    </source>
</evidence>
<dbReference type="GeneID" id="54461048"/>
<keyword evidence="10" id="KW-1185">Reference proteome</keyword>
<dbReference type="RefSeq" id="XP_033575927.1">
    <property type="nucleotide sequence ID" value="XM_033720155.1"/>
</dbReference>
<keyword evidence="4 7" id="KW-0472">Membrane</keyword>
<name>A0A6A6YK93_9PEZI</name>
<evidence type="ECO:0000256" key="6">
    <source>
        <dbReference type="SAM" id="MobiDB-lite"/>
    </source>
</evidence>
<feature type="transmembrane region" description="Helical" evidence="7">
    <location>
        <begin position="210"/>
        <end position="232"/>
    </location>
</feature>
<reference evidence="11" key="3">
    <citation type="submission" date="2025-04" db="UniProtKB">
        <authorList>
            <consortium name="RefSeq"/>
        </authorList>
    </citation>
    <scope>IDENTIFICATION</scope>
    <source>
        <strain evidence="11">CBS 304.34</strain>
    </source>
</reference>
<dbReference type="OrthoDB" id="3887195at2759"/>
<evidence type="ECO:0000259" key="8">
    <source>
        <dbReference type="Pfam" id="PF20684"/>
    </source>
</evidence>
<evidence type="ECO:0000256" key="7">
    <source>
        <dbReference type="SAM" id="Phobius"/>
    </source>
</evidence>
<feature type="transmembrane region" description="Helical" evidence="7">
    <location>
        <begin position="244"/>
        <end position="266"/>
    </location>
</feature>
<proteinExistence type="inferred from homology"/>
<keyword evidence="2 7" id="KW-0812">Transmembrane</keyword>
<feature type="compositionally biased region" description="Low complexity" evidence="6">
    <location>
        <begin position="277"/>
        <end position="297"/>
    </location>
</feature>
<keyword evidence="3 7" id="KW-1133">Transmembrane helix</keyword>
<evidence type="ECO:0000256" key="5">
    <source>
        <dbReference type="ARBA" id="ARBA00038359"/>
    </source>
</evidence>
<reference evidence="11" key="2">
    <citation type="submission" date="2020-04" db="EMBL/GenBank/DDBJ databases">
        <authorList>
            <consortium name="NCBI Genome Project"/>
        </authorList>
    </citation>
    <scope>NUCLEOTIDE SEQUENCE</scope>
    <source>
        <strain evidence="11">CBS 304.34</strain>
    </source>
</reference>
<sequence length="396" mass="44275">MTDPIKVLAIESWTLYAVGIVLIALRMASRRMALGAFSKFQADDWIMAFIVITYTGDVISVNQVMENGSNYLPPGVAETLSPQGVKNAIWGSKMTLALEEFQLSTTWLVKACLLLMYSRLTNGLPREHLIVKWVAAYCVFGFVLVEILYLGVWCHPIKEYWRVPVKYPQCATYYNHLITSTVFNVSSDLIMLCIPIPLIAKTQLPLKRKIILYSVFSLGLFVVLTAILNRYYNFTQPYSPIFLNWYIGEASTAVYVANVPLLWPLLKSLFRLDTWSGSRGSRRTPGGISGSNTGNGTKLSQYRMYKGSKPQGSYPLGSRGGSISERDSDMGIERRDGSQEAIVPDGKSTTLELRDGPLELAPYGYRTRVGQGREQNDVEKGDIVRTVEIDVTSTRS</sequence>
<comment type="subcellular location">
    <subcellularLocation>
        <location evidence="1">Membrane</location>
        <topology evidence="1">Multi-pass membrane protein</topology>
    </subcellularLocation>
</comment>
<feature type="transmembrane region" description="Helical" evidence="7">
    <location>
        <begin position="130"/>
        <end position="153"/>
    </location>
</feature>
<organism evidence="9">
    <name type="scientific">Mytilinidion resinicola</name>
    <dbReference type="NCBI Taxonomy" id="574789"/>
    <lineage>
        <taxon>Eukaryota</taxon>
        <taxon>Fungi</taxon>
        <taxon>Dikarya</taxon>
        <taxon>Ascomycota</taxon>
        <taxon>Pezizomycotina</taxon>
        <taxon>Dothideomycetes</taxon>
        <taxon>Pleosporomycetidae</taxon>
        <taxon>Mytilinidiales</taxon>
        <taxon>Mytilinidiaceae</taxon>
        <taxon>Mytilinidion</taxon>
    </lineage>
</organism>
<gene>
    <name evidence="9 11" type="ORF">BDZ99DRAFT_463815</name>
</gene>
<feature type="domain" description="Rhodopsin" evidence="8">
    <location>
        <begin position="25"/>
        <end position="267"/>
    </location>
</feature>
<dbReference type="InterPro" id="IPR049326">
    <property type="entry name" value="Rhodopsin_dom_fungi"/>
</dbReference>
<accession>A0A6A6YK93</accession>
<dbReference type="AlphaFoldDB" id="A0A6A6YK93"/>
<reference evidence="9 11" key="1">
    <citation type="journal article" date="2020" name="Stud. Mycol.">
        <title>101 Dothideomycetes genomes: a test case for predicting lifestyles and emergence of pathogens.</title>
        <authorList>
            <person name="Haridas S."/>
            <person name="Albert R."/>
            <person name="Binder M."/>
            <person name="Bloem J."/>
            <person name="Labutti K."/>
            <person name="Salamov A."/>
            <person name="Andreopoulos B."/>
            <person name="Baker S."/>
            <person name="Barry K."/>
            <person name="Bills G."/>
            <person name="Bluhm B."/>
            <person name="Cannon C."/>
            <person name="Castanera R."/>
            <person name="Culley D."/>
            <person name="Daum C."/>
            <person name="Ezra D."/>
            <person name="Gonzalez J."/>
            <person name="Henrissat B."/>
            <person name="Kuo A."/>
            <person name="Liang C."/>
            <person name="Lipzen A."/>
            <person name="Lutzoni F."/>
            <person name="Magnuson J."/>
            <person name="Mondo S."/>
            <person name="Nolan M."/>
            <person name="Ohm R."/>
            <person name="Pangilinan J."/>
            <person name="Park H.-J."/>
            <person name="Ramirez L."/>
            <person name="Alfaro M."/>
            <person name="Sun H."/>
            <person name="Tritt A."/>
            <person name="Yoshinaga Y."/>
            <person name="Zwiers L.-H."/>
            <person name="Turgeon B."/>
            <person name="Goodwin S."/>
            <person name="Spatafora J."/>
            <person name="Crous P."/>
            <person name="Grigoriev I."/>
        </authorList>
    </citation>
    <scope>NUCLEOTIDE SEQUENCE</scope>
    <source>
        <strain evidence="9 11">CBS 304.34</strain>
    </source>
</reference>
<dbReference type="PANTHER" id="PTHR33048">
    <property type="entry name" value="PTH11-LIKE INTEGRAL MEMBRANE PROTEIN (AFU_ORTHOLOGUE AFUA_5G11245)"/>
    <property type="match status" value="1"/>
</dbReference>
<dbReference type="InterPro" id="IPR052337">
    <property type="entry name" value="SAT4-like"/>
</dbReference>
<evidence type="ECO:0000256" key="1">
    <source>
        <dbReference type="ARBA" id="ARBA00004141"/>
    </source>
</evidence>
<dbReference type="Pfam" id="PF20684">
    <property type="entry name" value="Fung_rhodopsin"/>
    <property type="match status" value="1"/>
</dbReference>
<feature type="region of interest" description="Disordered" evidence="6">
    <location>
        <begin position="277"/>
        <end position="350"/>
    </location>
</feature>
<feature type="transmembrane region" description="Helical" evidence="7">
    <location>
        <begin position="173"/>
        <end position="198"/>
    </location>
</feature>
<evidence type="ECO:0000313" key="9">
    <source>
        <dbReference type="EMBL" id="KAF2808963.1"/>
    </source>
</evidence>
<dbReference type="EMBL" id="MU003702">
    <property type="protein sequence ID" value="KAF2808963.1"/>
    <property type="molecule type" value="Genomic_DNA"/>
</dbReference>
<feature type="transmembrane region" description="Helical" evidence="7">
    <location>
        <begin position="6"/>
        <end position="25"/>
    </location>
</feature>
<evidence type="ECO:0000256" key="3">
    <source>
        <dbReference type="ARBA" id="ARBA00022989"/>
    </source>
</evidence>
<dbReference type="Proteomes" id="UP000504636">
    <property type="component" value="Unplaced"/>
</dbReference>
<protein>
    <recommendedName>
        <fullName evidence="8">Rhodopsin domain-containing protein</fullName>
    </recommendedName>
</protein>
<evidence type="ECO:0000256" key="2">
    <source>
        <dbReference type="ARBA" id="ARBA00022692"/>
    </source>
</evidence>
<evidence type="ECO:0000313" key="10">
    <source>
        <dbReference type="Proteomes" id="UP000504636"/>
    </source>
</evidence>